<dbReference type="SUPFAM" id="SSF51735">
    <property type="entry name" value="NAD(P)-binding Rossmann-fold domains"/>
    <property type="match status" value="1"/>
</dbReference>
<dbReference type="InterPro" id="IPR001509">
    <property type="entry name" value="Epimerase_deHydtase"/>
</dbReference>
<accession>A0ABP7C308</accession>
<protein>
    <submittedName>
        <fullName evidence="2">NAD-dependent epimerase/dehydratase family protein</fullName>
    </submittedName>
</protein>
<feature type="domain" description="NAD-dependent epimerase/dehydratase" evidence="1">
    <location>
        <begin position="3"/>
        <end position="246"/>
    </location>
</feature>
<dbReference type="PANTHER" id="PTHR48079">
    <property type="entry name" value="PROTEIN YEEZ"/>
    <property type="match status" value="1"/>
</dbReference>
<dbReference type="Pfam" id="PF01370">
    <property type="entry name" value="Epimerase"/>
    <property type="match status" value="1"/>
</dbReference>
<dbReference type="Gene3D" id="3.40.50.720">
    <property type="entry name" value="NAD(P)-binding Rossmann-like Domain"/>
    <property type="match status" value="1"/>
</dbReference>
<organism evidence="2 3">
    <name type="scientific">Arthrobacter ginkgonis</name>
    <dbReference type="NCBI Taxonomy" id="1630594"/>
    <lineage>
        <taxon>Bacteria</taxon>
        <taxon>Bacillati</taxon>
        <taxon>Actinomycetota</taxon>
        <taxon>Actinomycetes</taxon>
        <taxon>Micrococcales</taxon>
        <taxon>Micrococcaceae</taxon>
        <taxon>Arthrobacter</taxon>
    </lineage>
</organism>
<sequence length="349" mass="37270">MRIAIVGATGNMGTALLHRIRTAQRDGYPGGLEVVGVARRLPDSSAEPYDAADWHAVDVSAGDAADRLAEAFAGCDAVVHLAWVVQPSHDEDAMRRINVDGTAAVLEAAARAGVGHVVCASSVGAYRARPKDRRVDESWPADGIPSSSYSRFKGEQESLLDRFAAQHPEVKVARLRPSLIFQARAGSEVRRFFVGPWLPVGGVHRLRLPLLPYPKAFVFQAAHAQDVAEAYWRVLDRGAVGAFNVAGEPVLGPDAVASLFGARRWLPLPTGLVRGAVAAAWRLRLLAADPGWVDMAAGAPLMDTTRAREELGWAPRKSSLEALRDVVTGLGEGRGVEASPPLHPDGDEA</sequence>
<proteinExistence type="predicted"/>
<dbReference type="Proteomes" id="UP001500752">
    <property type="component" value="Unassembled WGS sequence"/>
</dbReference>
<dbReference type="RefSeq" id="WP_345149805.1">
    <property type="nucleotide sequence ID" value="NZ_BAABEO010000009.1"/>
</dbReference>
<evidence type="ECO:0000313" key="2">
    <source>
        <dbReference type="EMBL" id="GAA3678208.1"/>
    </source>
</evidence>
<dbReference type="PANTHER" id="PTHR48079:SF6">
    <property type="entry name" value="NAD(P)-BINDING DOMAIN-CONTAINING PROTEIN-RELATED"/>
    <property type="match status" value="1"/>
</dbReference>
<reference evidence="3" key="1">
    <citation type="journal article" date="2019" name="Int. J. Syst. Evol. Microbiol.">
        <title>The Global Catalogue of Microorganisms (GCM) 10K type strain sequencing project: providing services to taxonomists for standard genome sequencing and annotation.</title>
        <authorList>
            <consortium name="The Broad Institute Genomics Platform"/>
            <consortium name="The Broad Institute Genome Sequencing Center for Infectious Disease"/>
            <person name="Wu L."/>
            <person name="Ma J."/>
        </authorList>
    </citation>
    <scope>NUCLEOTIDE SEQUENCE [LARGE SCALE GENOMIC DNA]</scope>
    <source>
        <strain evidence="3">JCM 30742</strain>
    </source>
</reference>
<evidence type="ECO:0000313" key="3">
    <source>
        <dbReference type="Proteomes" id="UP001500752"/>
    </source>
</evidence>
<dbReference type="EMBL" id="BAABEO010000009">
    <property type="protein sequence ID" value="GAA3678208.1"/>
    <property type="molecule type" value="Genomic_DNA"/>
</dbReference>
<name>A0ABP7C308_9MICC</name>
<dbReference type="InterPro" id="IPR036291">
    <property type="entry name" value="NAD(P)-bd_dom_sf"/>
</dbReference>
<comment type="caution">
    <text evidence="2">The sequence shown here is derived from an EMBL/GenBank/DDBJ whole genome shotgun (WGS) entry which is preliminary data.</text>
</comment>
<evidence type="ECO:0000259" key="1">
    <source>
        <dbReference type="Pfam" id="PF01370"/>
    </source>
</evidence>
<keyword evidence="3" id="KW-1185">Reference proteome</keyword>
<gene>
    <name evidence="2" type="ORF">GCM10023081_15610</name>
</gene>
<dbReference type="InterPro" id="IPR051783">
    <property type="entry name" value="NAD(P)-dependent_oxidoreduct"/>
</dbReference>